<sequence>MFGARNDDGHIIDAIKLSQGTIEFTMDGKILTANKNFLSLLGYELEEVKGKHHSMFVDPEYAKSPEYREFWERLAAGEFFTAEFHRFGKGGKDVWIQATYCPVLNKHGKPYKVFKVASDVTDQKRQKADYAGQIEAIGKSQAVIEFDMDGKILTANQNFLDVMGYTLAEVQGKHHQIFVDPAYAKSPEYKKFWETLRSGKYMSAEYQRFGKGGKEVWIQASYNPILDMNGRPFKVVKYATDVTVEKLRAADYEGQIDAIGKSQAVISFELDGTIIDANDNFLNAMGYTLAELKGRNHSMCVDPEYVKTDAYKAFWAALRRGEYQSGEFKRMGKGGKEVWISASYNPVFDMNGRPFKVVKYASDVTKQVMTRTTAEELAEGSSASAEAVASASEEMLAAIQEISESMHRSQIAVNDIVAKSEMADGIRTELESTSESMSGVVQIIRDLAEQVNLLALNATIEAARAGDAGKGFAVVAGEVKNLATQTAKATDQIEVQINSMLSITKRVVDSTREISESAGSVSDYVNTVASAVEEQTSVTHDISKNIQFVFNGINELNSCVKSIAS</sequence>
<comment type="caution">
    <text evidence="5">The sequence shown here is derived from an EMBL/GenBank/DDBJ whole genome shotgun (WGS) entry which is preliminary data.</text>
</comment>
<dbReference type="Pfam" id="PF00015">
    <property type="entry name" value="MCPsignal"/>
    <property type="match status" value="1"/>
</dbReference>
<dbReference type="NCBIfam" id="TIGR00229">
    <property type="entry name" value="sensory_box"/>
    <property type="match status" value="3"/>
</dbReference>
<dbReference type="Proteomes" id="UP000233332">
    <property type="component" value="Unassembled WGS sequence"/>
</dbReference>
<dbReference type="GO" id="GO:0016020">
    <property type="term" value="C:membrane"/>
    <property type="evidence" value="ECO:0007669"/>
    <property type="project" value="InterPro"/>
</dbReference>
<dbReference type="Pfam" id="PF08447">
    <property type="entry name" value="PAS_3"/>
    <property type="match status" value="2"/>
</dbReference>
<proteinExistence type="predicted"/>
<feature type="domain" description="PAS" evidence="3">
    <location>
        <begin position="27"/>
        <end position="60"/>
    </location>
</feature>
<dbReference type="SMART" id="SM00086">
    <property type="entry name" value="PAC"/>
    <property type="match status" value="3"/>
</dbReference>
<dbReference type="PROSITE" id="PS50113">
    <property type="entry name" value="PAC"/>
    <property type="match status" value="3"/>
</dbReference>
<evidence type="ECO:0000313" key="5">
    <source>
        <dbReference type="EMBL" id="PKR58122.1"/>
    </source>
</evidence>
<dbReference type="GO" id="GO:0016301">
    <property type="term" value="F:kinase activity"/>
    <property type="evidence" value="ECO:0007669"/>
    <property type="project" value="UniProtKB-KW"/>
</dbReference>
<dbReference type="Gene3D" id="1.10.287.950">
    <property type="entry name" value="Methyl-accepting chemotaxis protein"/>
    <property type="match status" value="1"/>
</dbReference>
<organism evidence="5 6">
    <name type="scientific">Thalassospira lohafexi</name>
    <dbReference type="NCBI Taxonomy" id="744227"/>
    <lineage>
        <taxon>Bacteria</taxon>
        <taxon>Pseudomonadati</taxon>
        <taxon>Pseudomonadota</taxon>
        <taxon>Alphaproteobacteria</taxon>
        <taxon>Rhodospirillales</taxon>
        <taxon>Thalassospiraceae</taxon>
        <taxon>Thalassospira</taxon>
    </lineage>
</organism>
<keyword evidence="5" id="KW-0418">Kinase</keyword>
<evidence type="ECO:0000256" key="1">
    <source>
        <dbReference type="PROSITE-ProRule" id="PRU00284"/>
    </source>
</evidence>
<dbReference type="InterPro" id="IPR050903">
    <property type="entry name" value="Bact_Chemotaxis_MeTrfase"/>
</dbReference>
<dbReference type="SMART" id="SM00283">
    <property type="entry name" value="MA"/>
    <property type="match status" value="1"/>
</dbReference>
<dbReference type="PANTHER" id="PTHR24422:SF10">
    <property type="entry name" value="CHEMOTAXIS PROTEIN METHYLTRANSFERASE 2"/>
    <property type="match status" value="1"/>
</dbReference>
<dbReference type="PRINTS" id="PR00260">
    <property type="entry name" value="CHEMTRNSDUCR"/>
</dbReference>
<dbReference type="InterPro" id="IPR013655">
    <property type="entry name" value="PAS_fold_3"/>
</dbReference>
<name>A0A2N3L5N3_9PROT</name>
<dbReference type="InterPro" id="IPR001610">
    <property type="entry name" value="PAC"/>
</dbReference>
<dbReference type="GO" id="GO:0006935">
    <property type="term" value="P:chemotaxis"/>
    <property type="evidence" value="ECO:0007669"/>
    <property type="project" value="InterPro"/>
</dbReference>
<dbReference type="Pfam" id="PF08448">
    <property type="entry name" value="PAS_4"/>
    <property type="match status" value="1"/>
</dbReference>
<dbReference type="CDD" id="cd00130">
    <property type="entry name" value="PAS"/>
    <property type="match status" value="3"/>
</dbReference>
<dbReference type="GO" id="GO:0007165">
    <property type="term" value="P:signal transduction"/>
    <property type="evidence" value="ECO:0007669"/>
    <property type="project" value="UniProtKB-KW"/>
</dbReference>
<feature type="domain" description="PAC" evidence="4">
    <location>
        <begin position="202"/>
        <end position="254"/>
    </location>
</feature>
<reference evidence="5 6" key="1">
    <citation type="submission" date="2017-09" db="EMBL/GenBank/DDBJ databases">
        <title>Biodiversity and function of Thalassospira species in the particle-attached aromatic-hydrocarbon-degrading consortia from the surface seawater of the China South Sea.</title>
        <authorList>
            <person name="Dong C."/>
            <person name="Lai Q."/>
            <person name="Shao Z."/>
        </authorList>
    </citation>
    <scope>NUCLEOTIDE SEQUENCE [LARGE SCALE GENOMIC DNA]</scope>
    <source>
        <strain evidence="5 6">139Z-12</strain>
    </source>
</reference>
<dbReference type="InterPro" id="IPR035965">
    <property type="entry name" value="PAS-like_dom_sf"/>
</dbReference>
<dbReference type="SUPFAM" id="SSF58104">
    <property type="entry name" value="Methyl-accepting chemotaxis protein (MCP) signaling domain"/>
    <property type="match status" value="1"/>
</dbReference>
<dbReference type="PANTHER" id="PTHR24422">
    <property type="entry name" value="CHEMOTAXIS PROTEIN METHYLTRANSFERASE"/>
    <property type="match status" value="1"/>
</dbReference>
<dbReference type="PROSITE" id="PS50111">
    <property type="entry name" value="CHEMOTAXIS_TRANSDUC_2"/>
    <property type="match status" value="1"/>
</dbReference>
<keyword evidence="5" id="KW-0808">Transferase</keyword>
<dbReference type="InterPro" id="IPR004089">
    <property type="entry name" value="MCPsignal_dom"/>
</dbReference>
<dbReference type="EMBL" id="NXGX01000004">
    <property type="protein sequence ID" value="PKR58122.1"/>
    <property type="molecule type" value="Genomic_DNA"/>
</dbReference>
<dbReference type="SMART" id="SM00091">
    <property type="entry name" value="PAS"/>
    <property type="match status" value="3"/>
</dbReference>
<protein>
    <submittedName>
        <fullName evidence="5">Histidine kinase</fullName>
    </submittedName>
</protein>
<dbReference type="RefSeq" id="WP_101301880.1">
    <property type="nucleotide sequence ID" value="NZ_NXGX01000004.1"/>
</dbReference>
<dbReference type="InterPro" id="IPR004090">
    <property type="entry name" value="Chemotax_Me-accpt_rcpt"/>
</dbReference>
<evidence type="ECO:0000259" key="4">
    <source>
        <dbReference type="PROSITE" id="PS50113"/>
    </source>
</evidence>
<gene>
    <name evidence="5" type="ORF">COO92_10190</name>
</gene>
<feature type="domain" description="PAC" evidence="4">
    <location>
        <begin position="324"/>
        <end position="376"/>
    </location>
</feature>
<accession>A0A2N3L5N3</accession>
<dbReference type="InterPro" id="IPR000014">
    <property type="entry name" value="PAS"/>
</dbReference>
<dbReference type="PROSITE" id="PS50112">
    <property type="entry name" value="PAS"/>
    <property type="match status" value="2"/>
</dbReference>
<dbReference type="InterPro" id="IPR000700">
    <property type="entry name" value="PAS-assoc_C"/>
</dbReference>
<keyword evidence="1" id="KW-0807">Transducer</keyword>
<feature type="domain" description="PAS" evidence="3">
    <location>
        <begin position="126"/>
        <end position="173"/>
    </location>
</feature>
<dbReference type="GO" id="GO:0004888">
    <property type="term" value="F:transmembrane signaling receptor activity"/>
    <property type="evidence" value="ECO:0007669"/>
    <property type="project" value="InterPro"/>
</dbReference>
<feature type="domain" description="Methyl-accepting transducer" evidence="2">
    <location>
        <begin position="379"/>
        <end position="565"/>
    </location>
</feature>
<evidence type="ECO:0000259" key="2">
    <source>
        <dbReference type="PROSITE" id="PS50111"/>
    </source>
</evidence>
<dbReference type="SUPFAM" id="SSF55785">
    <property type="entry name" value="PYP-like sensor domain (PAS domain)"/>
    <property type="match status" value="3"/>
</dbReference>
<evidence type="ECO:0000313" key="6">
    <source>
        <dbReference type="Proteomes" id="UP000233332"/>
    </source>
</evidence>
<keyword evidence="6" id="KW-1185">Reference proteome</keyword>
<evidence type="ECO:0000259" key="3">
    <source>
        <dbReference type="PROSITE" id="PS50112"/>
    </source>
</evidence>
<dbReference type="AlphaFoldDB" id="A0A2N3L5N3"/>
<dbReference type="Gene3D" id="3.30.450.20">
    <property type="entry name" value="PAS domain"/>
    <property type="match status" value="3"/>
</dbReference>
<feature type="domain" description="PAC" evidence="4">
    <location>
        <begin position="80"/>
        <end position="132"/>
    </location>
</feature>
<dbReference type="InterPro" id="IPR013656">
    <property type="entry name" value="PAS_4"/>
</dbReference>